<evidence type="ECO:0000256" key="1">
    <source>
        <dbReference type="SAM" id="MobiDB-lite"/>
    </source>
</evidence>
<protein>
    <submittedName>
        <fullName evidence="2">Uncharacterized protein</fullName>
    </submittedName>
</protein>
<sequence length="164" mass="17938">MTVRRGEWHVDDAKMREAVLDRLARLERVAVEGGTEELLPVARSELHRLTSGLRALLEAHHPDADGRCPACSGAVRSRSWPCESWLMVHRGLIGDRTAPAAPTGRHGPADEPGPDAEGRQPTGRWPSSAPVRHHRSPRPEDGRPAAARRPGPERPIAWPQHGTG</sequence>
<comment type="caution">
    <text evidence="2">The sequence shown here is derived from an EMBL/GenBank/DDBJ whole genome shotgun (WGS) entry which is preliminary data.</text>
</comment>
<feature type="region of interest" description="Disordered" evidence="1">
    <location>
        <begin position="96"/>
        <end position="164"/>
    </location>
</feature>
<keyword evidence="3" id="KW-1185">Reference proteome</keyword>
<dbReference type="Proteomes" id="UP001500483">
    <property type="component" value="Unassembled WGS sequence"/>
</dbReference>
<dbReference type="RefSeq" id="WP_258347432.1">
    <property type="nucleotide sequence ID" value="NZ_BAAAYK010000038.1"/>
</dbReference>
<proteinExistence type="predicted"/>
<gene>
    <name evidence="2" type="ORF">GCM10020366_13840</name>
</gene>
<reference evidence="3" key="1">
    <citation type="journal article" date="2019" name="Int. J. Syst. Evol. Microbiol.">
        <title>The Global Catalogue of Microorganisms (GCM) 10K type strain sequencing project: providing services to taxonomists for standard genome sequencing and annotation.</title>
        <authorList>
            <consortium name="The Broad Institute Genomics Platform"/>
            <consortium name="The Broad Institute Genome Sequencing Center for Infectious Disease"/>
            <person name="Wu L."/>
            <person name="Ma J."/>
        </authorList>
    </citation>
    <scope>NUCLEOTIDE SEQUENCE [LARGE SCALE GENOMIC DNA]</scope>
    <source>
        <strain evidence="3">JCM 9687</strain>
    </source>
</reference>
<name>A0ABP6RLI9_9PSEU</name>
<organism evidence="2 3">
    <name type="scientific">Saccharopolyspora gregorii</name>
    <dbReference type="NCBI Taxonomy" id="33914"/>
    <lineage>
        <taxon>Bacteria</taxon>
        <taxon>Bacillati</taxon>
        <taxon>Actinomycetota</taxon>
        <taxon>Actinomycetes</taxon>
        <taxon>Pseudonocardiales</taxon>
        <taxon>Pseudonocardiaceae</taxon>
        <taxon>Saccharopolyspora</taxon>
    </lineage>
</organism>
<accession>A0ABP6RLI9</accession>
<evidence type="ECO:0000313" key="2">
    <source>
        <dbReference type="EMBL" id="GAA3355100.1"/>
    </source>
</evidence>
<evidence type="ECO:0000313" key="3">
    <source>
        <dbReference type="Proteomes" id="UP001500483"/>
    </source>
</evidence>
<dbReference type="EMBL" id="BAAAYK010000038">
    <property type="protein sequence ID" value="GAA3355100.1"/>
    <property type="molecule type" value="Genomic_DNA"/>
</dbReference>